<accession>A0A1F8A138</accession>
<protein>
    <recommendedName>
        <fullName evidence="4">Extracellular membrane protein CFEM domain-containing protein</fullName>
    </recommendedName>
</protein>
<evidence type="ECO:0000256" key="1">
    <source>
        <dbReference type="SAM" id="SignalP"/>
    </source>
</evidence>
<evidence type="ECO:0000313" key="2">
    <source>
        <dbReference type="EMBL" id="OGM45139.1"/>
    </source>
</evidence>
<name>A0A1F8A138_9EURO</name>
<feature type="chain" id="PRO_5009534363" description="Extracellular membrane protein CFEM domain-containing protein" evidence="1">
    <location>
        <begin position="24"/>
        <end position="87"/>
    </location>
</feature>
<evidence type="ECO:0000313" key="3">
    <source>
        <dbReference type="Proteomes" id="UP000179179"/>
    </source>
</evidence>
<feature type="signal peptide" evidence="1">
    <location>
        <begin position="1"/>
        <end position="23"/>
    </location>
</feature>
<keyword evidence="3" id="KW-1185">Reference proteome</keyword>
<reference evidence="2 3" key="1">
    <citation type="journal article" date="2016" name="Genome Biol. Evol.">
        <title>Draft genome sequence of an aflatoxigenic Aspergillus species, A. bombycis.</title>
        <authorList>
            <person name="Moore G.G."/>
            <person name="Mack B.M."/>
            <person name="Beltz S.B."/>
            <person name="Gilbert M.K."/>
        </authorList>
    </citation>
    <scope>NUCLEOTIDE SEQUENCE [LARGE SCALE GENOMIC DNA]</scope>
    <source>
        <strain evidence="3">NRRL 26010</strain>
    </source>
</reference>
<dbReference type="AlphaFoldDB" id="A0A1F8A138"/>
<proteinExistence type="predicted"/>
<dbReference type="GeneID" id="34450053"/>
<keyword evidence="1" id="KW-0732">Signal</keyword>
<dbReference type="RefSeq" id="XP_022388856.1">
    <property type="nucleotide sequence ID" value="XM_022533792.1"/>
</dbReference>
<dbReference type="Proteomes" id="UP000179179">
    <property type="component" value="Unassembled WGS sequence"/>
</dbReference>
<comment type="caution">
    <text evidence="2">The sequence shown here is derived from an EMBL/GenBank/DDBJ whole genome shotgun (WGS) entry which is preliminary data.</text>
</comment>
<dbReference type="EMBL" id="LYCR01000046">
    <property type="protein sequence ID" value="OGM45139.1"/>
    <property type="molecule type" value="Genomic_DNA"/>
</dbReference>
<organism evidence="2 3">
    <name type="scientific">Aspergillus bombycis</name>
    <dbReference type="NCBI Taxonomy" id="109264"/>
    <lineage>
        <taxon>Eukaryota</taxon>
        <taxon>Fungi</taxon>
        <taxon>Dikarya</taxon>
        <taxon>Ascomycota</taxon>
        <taxon>Pezizomycotina</taxon>
        <taxon>Eurotiomycetes</taxon>
        <taxon>Eurotiomycetidae</taxon>
        <taxon>Eurotiales</taxon>
        <taxon>Aspergillaceae</taxon>
        <taxon>Aspergillus</taxon>
    </lineage>
</organism>
<sequence>MQLPSILQTSFVLALAFSNVAFACNGRDQDCCWKDVNGCLNQHSGPIQDNDVCISQKYLDQMCKKFNVSCGADCCSISTGKGRACPK</sequence>
<dbReference type="OrthoDB" id="3446835at2759"/>
<evidence type="ECO:0008006" key="4">
    <source>
        <dbReference type="Google" id="ProtNLM"/>
    </source>
</evidence>
<gene>
    <name evidence="2" type="ORF">ABOM_006663</name>
</gene>